<accession>A0A426SG56</accession>
<dbReference type="Pfam" id="PF13302">
    <property type="entry name" value="Acetyltransf_3"/>
    <property type="match status" value="1"/>
</dbReference>
<keyword evidence="6" id="KW-1185">Reference proteome</keyword>
<evidence type="ECO:0000259" key="4">
    <source>
        <dbReference type="PROSITE" id="PS51186"/>
    </source>
</evidence>
<evidence type="ECO:0000313" key="5">
    <source>
        <dbReference type="EMBL" id="RRR16963.1"/>
    </source>
</evidence>
<comment type="similarity">
    <text evidence="3">Belongs to the acetyltransferase family. RimJ subfamily.</text>
</comment>
<dbReference type="Proteomes" id="UP000274327">
    <property type="component" value="Unassembled WGS sequence"/>
</dbReference>
<evidence type="ECO:0000256" key="3">
    <source>
        <dbReference type="ARBA" id="ARBA00038502"/>
    </source>
</evidence>
<proteinExistence type="inferred from homology"/>
<evidence type="ECO:0000256" key="1">
    <source>
        <dbReference type="ARBA" id="ARBA00022679"/>
    </source>
</evidence>
<dbReference type="GO" id="GO:0016747">
    <property type="term" value="F:acyltransferase activity, transferring groups other than amino-acyl groups"/>
    <property type="evidence" value="ECO:0007669"/>
    <property type="project" value="InterPro"/>
</dbReference>
<dbReference type="SUPFAM" id="SSF55729">
    <property type="entry name" value="Acyl-CoA N-acyltransferases (Nat)"/>
    <property type="match status" value="1"/>
</dbReference>
<organism evidence="5 6">
    <name type="scientific">Brachybacterium paraconglomeratum</name>
    <dbReference type="NCBI Taxonomy" id="173362"/>
    <lineage>
        <taxon>Bacteria</taxon>
        <taxon>Bacillati</taxon>
        <taxon>Actinomycetota</taxon>
        <taxon>Actinomycetes</taxon>
        <taxon>Micrococcales</taxon>
        <taxon>Dermabacteraceae</taxon>
        <taxon>Brachybacterium</taxon>
    </lineage>
</organism>
<keyword evidence="2" id="KW-0012">Acyltransferase</keyword>
<feature type="domain" description="N-acetyltransferase" evidence="4">
    <location>
        <begin position="1"/>
        <end position="120"/>
    </location>
</feature>
<protein>
    <submittedName>
        <fullName evidence="5">N-acetyltransferase</fullName>
    </submittedName>
</protein>
<reference evidence="5 6" key="1">
    <citation type="submission" date="2018-07" db="EMBL/GenBank/DDBJ databases">
        <title>Brachybacteriurn paraconglorneratum KCTC 9916.</title>
        <authorList>
            <person name="Li Y."/>
        </authorList>
    </citation>
    <scope>NUCLEOTIDE SEQUENCE [LARGE SCALE GENOMIC DNA]</scope>
    <source>
        <strain evidence="5 6">KCTC 9916</strain>
    </source>
</reference>
<dbReference type="EMBL" id="QOCI01000023">
    <property type="protein sequence ID" value="RRR16963.1"/>
    <property type="molecule type" value="Genomic_DNA"/>
</dbReference>
<evidence type="ECO:0000256" key="2">
    <source>
        <dbReference type="ARBA" id="ARBA00023315"/>
    </source>
</evidence>
<name>A0A426SG56_9MICO</name>
<gene>
    <name evidence="5" type="ORF">DS079_16800</name>
</gene>
<dbReference type="PROSITE" id="PS51186">
    <property type="entry name" value="GNAT"/>
    <property type="match status" value="1"/>
</dbReference>
<dbReference type="PANTHER" id="PTHR43792">
    <property type="entry name" value="GNAT FAMILY, PUTATIVE (AFU_ORTHOLOGUE AFUA_3G00765)-RELATED-RELATED"/>
    <property type="match status" value="1"/>
</dbReference>
<keyword evidence="1 5" id="KW-0808">Transferase</keyword>
<dbReference type="Gene3D" id="3.40.630.30">
    <property type="match status" value="1"/>
</dbReference>
<dbReference type="InterPro" id="IPR051531">
    <property type="entry name" value="N-acetyltransferase"/>
</dbReference>
<dbReference type="PANTHER" id="PTHR43792:SF8">
    <property type="entry name" value="[RIBOSOMAL PROTEIN US5]-ALANINE N-ACETYLTRANSFERASE"/>
    <property type="match status" value="1"/>
</dbReference>
<dbReference type="AlphaFoldDB" id="A0A426SG56"/>
<sequence length="135" mass="14497">MRDGARRSAALGAKQGTMIGLVGISVDQENRTGWFFYWLHAAWRGRGLASQAAATVATTALGPVSDAGWGLERLELGHRANNPASGAVARAAGFIHEGTEREKFLIDGERHDVLTYGRLPSDPLPDLLPMGWSTN</sequence>
<comment type="caution">
    <text evidence="5">The sequence shown here is derived from an EMBL/GenBank/DDBJ whole genome shotgun (WGS) entry which is preliminary data.</text>
</comment>
<evidence type="ECO:0000313" key="6">
    <source>
        <dbReference type="Proteomes" id="UP000274327"/>
    </source>
</evidence>
<dbReference type="InterPro" id="IPR000182">
    <property type="entry name" value="GNAT_dom"/>
</dbReference>
<dbReference type="InterPro" id="IPR016181">
    <property type="entry name" value="Acyl_CoA_acyltransferase"/>
</dbReference>